<dbReference type="PATRIC" id="fig|1230459.4.peg.2155"/>
<dbReference type="RefSeq" id="WP_008455801.1">
    <property type="nucleotide sequence ID" value="NZ_AOIJ01000051.1"/>
</dbReference>
<keyword evidence="10" id="KW-1185">Reference proteome</keyword>
<proteinExistence type="inferred from homology"/>
<dbReference type="PANTHER" id="PTHR33406:SF6">
    <property type="entry name" value="MEMBRANE PROTEIN YDGH-RELATED"/>
    <property type="match status" value="1"/>
</dbReference>
<evidence type="ECO:0000256" key="2">
    <source>
        <dbReference type="ARBA" id="ARBA00010157"/>
    </source>
</evidence>
<feature type="domain" description="SSD" evidence="8">
    <location>
        <begin position="675"/>
        <end position="808"/>
    </location>
</feature>
<feature type="transmembrane region" description="Helical" evidence="7">
    <location>
        <begin position="263"/>
        <end position="286"/>
    </location>
</feature>
<evidence type="ECO:0000256" key="6">
    <source>
        <dbReference type="ARBA" id="ARBA00023136"/>
    </source>
</evidence>
<dbReference type="AlphaFoldDB" id="L9Z2X7"/>
<keyword evidence="6 7" id="KW-0472">Membrane</keyword>
<organism evidence="9 10">
    <name type="scientific">Natrinema gari JCM 14663</name>
    <dbReference type="NCBI Taxonomy" id="1230459"/>
    <lineage>
        <taxon>Archaea</taxon>
        <taxon>Methanobacteriati</taxon>
        <taxon>Methanobacteriota</taxon>
        <taxon>Stenosarchaea group</taxon>
        <taxon>Halobacteria</taxon>
        <taxon>Halobacteriales</taxon>
        <taxon>Natrialbaceae</taxon>
        <taxon>Natrinema</taxon>
    </lineage>
</organism>
<dbReference type="GO" id="GO:0005886">
    <property type="term" value="C:plasma membrane"/>
    <property type="evidence" value="ECO:0007669"/>
    <property type="project" value="UniProtKB-SubCell"/>
</dbReference>
<feature type="transmembrane region" description="Helical" evidence="7">
    <location>
        <begin position="25"/>
        <end position="44"/>
    </location>
</feature>
<comment type="similarity">
    <text evidence="2">Belongs to the resistance-nodulation-cell division (RND) (TC 2.A.6) family. MmpL subfamily.</text>
</comment>
<evidence type="ECO:0000313" key="10">
    <source>
        <dbReference type="Proteomes" id="UP000011592"/>
    </source>
</evidence>
<feature type="transmembrane region" description="Helical" evidence="7">
    <location>
        <begin position="366"/>
        <end position="386"/>
    </location>
</feature>
<feature type="transmembrane region" description="Helical" evidence="7">
    <location>
        <begin position="428"/>
        <end position="446"/>
    </location>
</feature>
<feature type="transmembrane region" description="Helical" evidence="7">
    <location>
        <begin position="757"/>
        <end position="776"/>
    </location>
</feature>
<sequence>MTRVGHWIDEAITQSTTLIVSRPRAIVIAFLLLTAFFAAGIPLVETETDLRERYSDGLEVKEAQDAVEADFQGPFTAEGETTRLVHDGTDVLTREELLHVLRLLERIDDRPMLRMQSADGPATMVAQALEPGADTPAEQRRAVERATDAEIRRAVREVGSRRAFSRMVSEDFNRDQASASASITVISHDMPSEFDDDEDMEGILTTIDTMAADEPADIRAFGSGIVDSELEDVISDSFVMVMPVVVALLLGFLAVAYRDPFDLLLGLIALLMTMIWTFGFLGYVGIPFGQEMIIVPVLLLAVGVDFGIHIINRYREEKLQGDDTVSAMRTATGQLSAAFFIVTATAVFGFGANLFAELEPMREMGLVASAGIIFTFVIFSGCLPAMKLQADRFRDRHDVREFNSTPIASEESSLGRLLAVSATVGKRAPLVMVVLLLLFGAGMGAYGTGVETTFEEEDFLPPEEEAWYVDYVPEPFAPGEYTATETLNLLEGRFAADQDQSMTMYVEGPFEEDHALEALAAPDDEPPETLAVGPNGRAESRSIITVIQSHADADPEFAALVARNDRDGNGIPDRNLDRIYDELFASPAGPSAERYLTPDRRAAQVEYTIESDATIDEIAADGADHADAFRYTATATGTPLIYNAITNSLFESSIQGMVLAIVLSTVFLVIVYGVLEGKPWIGLINVFPIMIAVSCLLGTMRLLDMPLNAVTGLLLSFAIGLGVDYAVHFMHRFVDEYTAQPETVSALTTTLSSTGGALTGSMLTTSIGTGALMLAITPVLGDFGLLIALSVFYSFAASIVALPPALVLWDRGVTSDATGTARLKAILRA</sequence>
<feature type="transmembrane region" description="Helical" evidence="7">
    <location>
        <begin position="293"/>
        <end position="311"/>
    </location>
</feature>
<dbReference type="InterPro" id="IPR004869">
    <property type="entry name" value="MMPL_dom"/>
</dbReference>
<feature type="transmembrane region" description="Helical" evidence="7">
    <location>
        <begin position="783"/>
        <end position="802"/>
    </location>
</feature>
<evidence type="ECO:0000256" key="3">
    <source>
        <dbReference type="ARBA" id="ARBA00022475"/>
    </source>
</evidence>
<comment type="subcellular location">
    <subcellularLocation>
        <location evidence="1">Cell membrane</location>
        <topology evidence="1">Multi-pass membrane protein</topology>
    </subcellularLocation>
</comment>
<dbReference type="Proteomes" id="UP000011592">
    <property type="component" value="Unassembled WGS sequence"/>
</dbReference>
<feature type="transmembrane region" description="Helical" evidence="7">
    <location>
        <begin position="331"/>
        <end position="354"/>
    </location>
</feature>
<reference evidence="9 10" key="1">
    <citation type="journal article" date="2014" name="PLoS Genet.">
        <title>Phylogenetically driven sequencing of extremely halophilic archaea reveals strategies for static and dynamic osmo-response.</title>
        <authorList>
            <person name="Becker E.A."/>
            <person name="Seitzer P.M."/>
            <person name="Tritt A."/>
            <person name="Larsen D."/>
            <person name="Krusor M."/>
            <person name="Yao A.I."/>
            <person name="Wu D."/>
            <person name="Madern D."/>
            <person name="Eisen J.A."/>
            <person name="Darling A.E."/>
            <person name="Facciotti M.T."/>
        </authorList>
    </citation>
    <scope>NUCLEOTIDE SEQUENCE [LARGE SCALE GENOMIC DNA]</scope>
    <source>
        <strain evidence="9 10">JCM 14663</strain>
    </source>
</reference>
<dbReference type="EMBL" id="AOIJ01000051">
    <property type="protein sequence ID" value="ELY79493.1"/>
    <property type="molecule type" value="Genomic_DNA"/>
</dbReference>
<evidence type="ECO:0000256" key="5">
    <source>
        <dbReference type="ARBA" id="ARBA00022989"/>
    </source>
</evidence>
<dbReference type="PROSITE" id="PS50156">
    <property type="entry name" value="SSD"/>
    <property type="match status" value="2"/>
</dbReference>
<dbReference type="Gene3D" id="1.20.1640.10">
    <property type="entry name" value="Multidrug efflux transporter AcrB transmembrane domain"/>
    <property type="match status" value="2"/>
</dbReference>
<evidence type="ECO:0000256" key="7">
    <source>
        <dbReference type="SAM" id="Phobius"/>
    </source>
</evidence>
<feature type="transmembrane region" description="Helical" evidence="7">
    <location>
        <begin position="656"/>
        <end position="674"/>
    </location>
</feature>
<accession>L9Z2X7</accession>
<feature type="transmembrane region" description="Helical" evidence="7">
    <location>
        <begin position="680"/>
        <end position="700"/>
    </location>
</feature>
<evidence type="ECO:0000256" key="4">
    <source>
        <dbReference type="ARBA" id="ARBA00022692"/>
    </source>
</evidence>
<name>L9Z2X7_9EURY</name>
<evidence type="ECO:0000313" key="9">
    <source>
        <dbReference type="EMBL" id="ELY79493.1"/>
    </source>
</evidence>
<keyword evidence="4 7" id="KW-0812">Transmembrane</keyword>
<protein>
    <recommendedName>
        <fullName evidence="8">SSD domain-containing protein</fullName>
    </recommendedName>
</protein>
<gene>
    <name evidence="9" type="ORF">C486_10849</name>
</gene>
<feature type="transmembrane region" description="Helical" evidence="7">
    <location>
        <begin position="238"/>
        <end position="257"/>
    </location>
</feature>
<comment type="caution">
    <text evidence="9">The sequence shown here is derived from an EMBL/GenBank/DDBJ whole genome shotgun (WGS) entry which is preliminary data.</text>
</comment>
<dbReference type="InterPro" id="IPR050545">
    <property type="entry name" value="Mycobact_MmpL"/>
</dbReference>
<keyword evidence="3" id="KW-1003">Cell membrane</keyword>
<evidence type="ECO:0000256" key="1">
    <source>
        <dbReference type="ARBA" id="ARBA00004651"/>
    </source>
</evidence>
<keyword evidence="5 7" id="KW-1133">Transmembrane helix</keyword>
<feature type="transmembrane region" description="Helical" evidence="7">
    <location>
        <begin position="707"/>
        <end position="727"/>
    </location>
</feature>
<evidence type="ECO:0000259" key="8">
    <source>
        <dbReference type="PROSITE" id="PS50156"/>
    </source>
</evidence>
<dbReference type="InterPro" id="IPR000731">
    <property type="entry name" value="SSD"/>
</dbReference>
<dbReference type="SUPFAM" id="SSF82866">
    <property type="entry name" value="Multidrug efflux transporter AcrB transmembrane domain"/>
    <property type="match status" value="2"/>
</dbReference>
<feature type="domain" description="SSD" evidence="8">
    <location>
        <begin position="264"/>
        <end position="389"/>
    </location>
</feature>
<dbReference type="Pfam" id="PF03176">
    <property type="entry name" value="MMPL"/>
    <property type="match status" value="2"/>
</dbReference>
<dbReference type="PANTHER" id="PTHR33406">
    <property type="entry name" value="MEMBRANE PROTEIN MJ1562-RELATED"/>
    <property type="match status" value="1"/>
</dbReference>